<evidence type="ECO:0000313" key="2">
    <source>
        <dbReference type="EMBL" id="KRS16160.1"/>
    </source>
</evidence>
<evidence type="ECO:0000259" key="1">
    <source>
        <dbReference type="Pfam" id="PF22691"/>
    </source>
</evidence>
<gene>
    <name evidence="3" type="ORF">RIdsm_00785</name>
    <name evidence="2" type="ORF">XM52_20345</name>
</gene>
<evidence type="ECO:0000313" key="3">
    <source>
        <dbReference type="EMBL" id="QEW25001.1"/>
    </source>
</evidence>
<dbReference type="PIRSF" id="PIRSF000429">
    <property type="entry name" value="Ac-CoA_Ac_transf"/>
    <property type="match status" value="1"/>
</dbReference>
<dbReference type="Proteomes" id="UP000325785">
    <property type="component" value="Chromosome"/>
</dbReference>
<accession>A0A0T5P504</accession>
<dbReference type="Pfam" id="PF22691">
    <property type="entry name" value="Thiolase_C_1"/>
    <property type="match status" value="1"/>
</dbReference>
<dbReference type="AlphaFoldDB" id="A0A0T5P504"/>
<name>A0A0T5P504_9RHOB</name>
<keyword evidence="4" id="KW-1185">Reference proteome</keyword>
<evidence type="ECO:0000313" key="4">
    <source>
        <dbReference type="Proteomes" id="UP000051401"/>
    </source>
</evidence>
<organism evidence="2 4">
    <name type="scientific">Roseovarius indicus</name>
    <dbReference type="NCBI Taxonomy" id="540747"/>
    <lineage>
        <taxon>Bacteria</taxon>
        <taxon>Pseudomonadati</taxon>
        <taxon>Pseudomonadota</taxon>
        <taxon>Alphaproteobacteria</taxon>
        <taxon>Rhodobacterales</taxon>
        <taxon>Roseobacteraceae</taxon>
        <taxon>Roseovarius</taxon>
    </lineage>
</organism>
<evidence type="ECO:0000313" key="5">
    <source>
        <dbReference type="Proteomes" id="UP000325785"/>
    </source>
</evidence>
<dbReference type="RefSeq" id="WP_057818964.1">
    <property type="nucleotide sequence ID" value="NZ_CP031598.1"/>
</dbReference>
<protein>
    <submittedName>
        <fullName evidence="3">Thiolase</fullName>
    </submittedName>
</protein>
<dbReference type="SUPFAM" id="SSF53901">
    <property type="entry name" value="Thiolase-like"/>
    <property type="match status" value="2"/>
</dbReference>
<dbReference type="Proteomes" id="UP000051401">
    <property type="component" value="Unassembled WGS sequence"/>
</dbReference>
<dbReference type="PATRIC" id="fig|540747.5.peg.1828"/>
<reference evidence="3 5" key="2">
    <citation type="submission" date="2018-08" db="EMBL/GenBank/DDBJ databases">
        <title>Genetic Globetrotter - A new plasmid hitch-hiking vast phylogenetic and geographic distances.</title>
        <authorList>
            <person name="Vollmers J."/>
            <person name="Petersen J."/>
        </authorList>
    </citation>
    <scope>NUCLEOTIDE SEQUENCE [LARGE SCALE GENOMIC DNA]</scope>
    <source>
        <strain evidence="3 5">DSM 26383</strain>
    </source>
</reference>
<dbReference type="EMBL" id="LAXI01000016">
    <property type="protein sequence ID" value="KRS16160.1"/>
    <property type="molecule type" value="Genomic_DNA"/>
</dbReference>
<dbReference type="GO" id="GO:0003988">
    <property type="term" value="F:acetyl-CoA C-acyltransferase activity"/>
    <property type="evidence" value="ECO:0007669"/>
    <property type="project" value="UniProtKB-ARBA"/>
</dbReference>
<dbReference type="NCBIfam" id="NF004811">
    <property type="entry name" value="PRK06158.1"/>
    <property type="match status" value="1"/>
</dbReference>
<feature type="domain" description="Thiolase C-terminal" evidence="1">
    <location>
        <begin position="242"/>
        <end position="384"/>
    </location>
</feature>
<proteinExistence type="predicted"/>
<dbReference type="STRING" id="540747.SAMN04488031_109113"/>
<dbReference type="KEGG" id="rid:RIdsm_00785"/>
<dbReference type="InterPro" id="IPR002155">
    <property type="entry name" value="Thiolase"/>
</dbReference>
<dbReference type="InterPro" id="IPR016039">
    <property type="entry name" value="Thiolase-like"/>
</dbReference>
<dbReference type="CDD" id="cd00829">
    <property type="entry name" value="SCP-x_thiolase"/>
    <property type="match status" value="1"/>
</dbReference>
<reference evidence="2 4" key="1">
    <citation type="submission" date="2015-04" db="EMBL/GenBank/DDBJ databases">
        <title>The draft genome sequence of Roseovarius indicus B108T.</title>
        <authorList>
            <person name="Li G."/>
            <person name="Lai Q."/>
            <person name="Shao Z."/>
            <person name="Yan P."/>
        </authorList>
    </citation>
    <scope>NUCLEOTIDE SEQUENCE [LARGE SCALE GENOMIC DNA]</scope>
    <source>
        <strain evidence="2 4">B108</strain>
    </source>
</reference>
<dbReference type="PANTHER" id="PTHR42870:SF1">
    <property type="entry name" value="NON-SPECIFIC LIPID-TRANSFER PROTEIN-LIKE 2"/>
    <property type="match status" value="1"/>
</dbReference>
<dbReference type="InterPro" id="IPR055140">
    <property type="entry name" value="Thiolase_C_2"/>
</dbReference>
<dbReference type="PANTHER" id="PTHR42870">
    <property type="entry name" value="ACETYL-COA C-ACETYLTRANSFERASE"/>
    <property type="match status" value="1"/>
</dbReference>
<dbReference type="Gene3D" id="3.40.47.10">
    <property type="match status" value="1"/>
</dbReference>
<dbReference type="OrthoDB" id="9790314at2"/>
<sequence>MERFDPHRTPVYVAGVAETPLGKVPDQSEFSMAALASVEALAEAGLTLKDVDALFTNYMGEEGAVQVGEYLGIRPRIAESSDMGGASFEFFVHHAMLALAAGRCDVALITYASRQRSRRNRPKAVTAGDGSLSGQFEAPYGIHFPLGHYALSAARFLHETGNTPEHMAEVAVTARTWAAMNPKAWARDPLSLDEAMASAPIADPLRKADCCLVTDGGGAIVLTRGDRAKDAAKTPIRVIGAGESTAQWRVAECADLSVTPGRASGRDAFGMAGIGPGDVDVFQPYDNFTHAVLMYLEDLGFCGRGEAGEMVASGALKPGGSLPSMTSGGGLSYCHPGALGILLIVEAVRQLRGEAGERQVPDAKIGVAHGTGGLAFSTASTVVLAHD</sequence>
<dbReference type="EMBL" id="CP031598">
    <property type="protein sequence ID" value="QEW25001.1"/>
    <property type="molecule type" value="Genomic_DNA"/>
</dbReference>